<evidence type="ECO:0000256" key="3">
    <source>
        <dbReference type="ARBA" id="ARBA00022737"/>
    </source>
</evidence>
<evidence type="ECO:0000313" key="7">
    <source>
        <dbReference type="Proteomes" id="UP000494165"/>
    </source>
</evidence>
<dbReference type="Gene3D" id="3.80.10.10">
    <property type="entry name" value="Ribonuclease Inhibitor"/>
    <property type="match status" value="1"/>
</dbReference>
<dbReference type="PANTHER" id="PTHR24113:SF12">
    <property type="entry name" value="RAN GTPASE-ACTIVATING PROTEIN 1"/>
    <property type="match status" value="1"/>
</dbReference>
<keyword evidence="1" id="KW-0343">GTPase activation</keyword>
<dbReference type="GO" id="GO:0048471">
    <property type="term" value="C:perinuclear region of cytoplasm"/>
    <property type="evidence" value="ECO:0007669"/>
    <property type="project" value="TreeGrafter"/>
</dbReference>
<dbReference type="CDD" id="cd00116">
    <property type="entry name" value="LRR_RI"/>
    <property type="match status" value="1"/>
</dbReference>
<dbReference type="Pfam" id="PF13516">
    <property type="entry name" value="LRR_6"/>
    <property type="match status" value="2"/>
</dbReference>
<dbReference type="GO" id="GO:0006913">
    <property type="term" value="P:nucleocytoplasmic transport"/>
    <property type="evidence" value="ECO:0007669"/>
    <property type="project" value="TreeGrafter"/>
</dbReference>
<dbReference type="InterPro" id="IPR009109">
    <property type="entry name" value="Ran_GTPase_activating_1_C"/>
</dbReference>
<dbReference type="SUPFAM" id="SSF52047">
    <property type="entry name" value="RNI-like"/>
    <property type="match status" value="1"/>
</dbReference>
<gene>
    <name evidence="6" type="ORF">CLODIP_2_CD06953</name>
</gene>
<dbReference type="GO" id="GO:0031267">
    <property type="term" value="F:small GTPase binding"/>
    <property type="evidence" value="ECO:0007669"/>
    <property type="project" value="TreeGrafter"/>
</dbReference>
<protein>
    <recommendedName>
        <fullName evidence="5">Ran-GTPase activating protein 1 C-terminal domain-containing protein</fullName>
    </recommendedName>
</protein>
<reference evidence="6 7" key="1">
    <citation type="submission" date="2020-04" db="EMBL/GenBank/DDBJ databases">
        <authorList>
            <person name="Alioto T."/>
            <person name="Alioto T."/>
            <person name="Gomez Garrido J."/>
        </authorList>
    </citation>
    <scope>NUCLEOTIDE SEQUENCE [LARGE SCALE GENOMIC DNA]</scope>
</reference>
<dbReference type="GO" id="GO:0007165">
    <property type="term" value="P:signal transduction"/>
    <property type="evidence" value="ECO:0007669"/>
    <property type="project" value="InterPro"/>
</dbReference>
<feature type="region of interest" description="Disordered" evidence="4">
    <location>
        <begin position="345"/>
        <end position="397"/>
    </location>
</feature>
<dbReference type="InterPro" id="IPR032675">
    <property type="entry name" value="LRR_dom_sf"/>
</dbReference>
<comment type="caution">
    <text evidence="6">The sequence shown here is derived from an EMBL/GenBank/DDBJ whole genome shotgun (WGS) entry which is preliminary data.</text>
</comment>
<dbReference type="Pfam" id="PF07834">
    <property type="entry name" value="RanGAP1_C"/>
    <property type="match status" value="1"/>
</dbReference>
<dbReference type="InterPro" id="IPR036720">
    <property type="entry name" value="RanGAP1_C_sf"/>
</dbReference>
<dbReference type="GO" id="GO:0005634">
    <property type="term" value="C:nucleus"/>
    <property type="evidence" value="ECO:0007669"/>
    <property type="project" value="TreeGrafter"/>
</dbReference>
<accession>A0A8S1C4A0</accession>
<dbReference type="SUPFAM" id="SSF69099">
    <property type="entry name" value="Ran-GTPase activating protein 1 (RanGAP1), C-terminal domain"/>
    <property type="match status" value="1"/>
</dbReference>
<dbReference type="GO" id="GO:0005829">
    <property type="term" value="C:cytosol"/>
    <property type="evidence" value="ECO:0007669"/>
    <property type="project" value="TreeGrafter"/>
</dbReference>
<sequence>MRDMTSDVENLATALEQSSLTLGTVSFEGQGRKLDGEQDAQPVVVEMAKWRGKMEVLNLAGNTLGVDACKAVGKELESHPELRFALWKDMFTGRMKEEIPDALRFLGCGLVLAKARLYELDLSDNAFGPIGIGGLVTLLQSEPCFSLQVLRLNNNGLGTSGGKLLAKSLIDCYEASGKKLALRVFIAGRNRLENDGSRALSIVFSTLGSLQEIAMPQNGIYAPGLQALADSFKKCPDLQVLNLNDNCMARQGAVSIAEALPLLPRLRSVNFGDCLVKSKGAMVIASALKSNEKLEEVILSFDEIGSSALSSICDSLRGKTALKTLDLEGNSFKSKGKKILEAYPDLPIRLGEDEDDDDEEESEEEEEDPVEEEEEEAEEEEEEEEEEPVALLKTPSKSQVIQVVESPEKETTVEQFLKEPLSRKFALLGTERYSKIKSYFDSLPKSELTTKGVEVLMSVCSSAACNDEKTRSDASEIGLLLFTKLFDWAKQNDSVSLLNNSLLVNLQLIKSEEGNKYKPVLWNIEGCLIVLEKVCNQSLLPETTKDILKLFLQRPNVTVNQFAVAKNRLLSAL</sequence>
<feature type="domain" description="Ran-GTPase activating protein 1 C-terminal" evidence="5">
    <location>
        <begin position="394"/>
        <end position="573"/>
    </location>
</feature>
<dbReference type="Gene3D" id="1.25.40.200">
    <property type="entry name" value="Ran-GTPase activating protein 1, C-terminal domain"/>
    <property type="match status" value="1"/>
</dbReference>
<dbReference type="GO" id="GO:0005096">
    <property type="term" value="F:GTPase activator activity"/>
    <property type="evidence" value="ECO:0007669"/>
    <property type="project" value="UniProtKB-KW"/>
</dbReference>
<dbReference type="SMART" id="SM00368">
    <property type="entry name" value="LRR_RI"/>
    <property type="match status" value="7"/>
</dbReference>
<evidence type="ECO:0000259" key="5">
    <source>
        <dbReference type="Pfam" id="PF07834"/>
    </source>
</evidence>
<keyword evidence="7" id="KW-1185">Reference proteome</keyword>
<evidence type="ECO:0000256" key="2">
    <source>
        <dbReference type="ARBA" id="ARBA00022614"/>
    </source>
</evidence>
<dbReference type="OrthoDB" id="184583at2759"/>
<name>A0A8S1C4A0_9INSE</name>
<proteinExistence type="predicted"/>
<dbReference type="AlphaFoldDB" id="A0A8S1C4A0"/>
<evidence type="ECO:0000256" key="1">
    <source>
        <dbReference type="ARBA" id="ARBA00022468"/>
    </source>
</evidence>
<keyword evidence="2" id="KW-0433">Leucine-rich repeat</keyword>
<keyword evidence="3" id="KW-0677">Repeat</keyword>
<dbReference type="InterPro" id="IPR001611">
    <property type="entry name" value="Leu-rich_rpt"/>
</dbReference>
<evidence type="ECO:0000256" key="4">
    <source>
        <dbReference type="SAM" id="MobiDB-lite"/>
    </source>
</evidence>
<evidence type="ECO:0000313" key="6">
    <source>
        <dbReference type="EMBL" id="CAB3364123.1"/>
    </source>
</evidence>
<feature type="compositionally biased region" description="Acidic residues" evidence="4">
    <location>
        <begin position="352"/>
        <end position="388"/>
    </location>
</feature>
<dbReference type="Proteomes" id="UP000494165">
    <property type="component" value="Unassembled WGS sequence"/>
</dbReference>
<dbReference type="EMBL" id="CADEPI010000014">
    <property type="protein sequence ID" value="CAB3364123.1"/>
    <property type="molecule type" value="Genomic_DNA"/>
</dbReference>
<dbReference type="PANTHER" id="PTHR24113">
    <property type="entry name" value="RAN GTPASE-ACTIVATING PROTEIN 1"/>
    <property type="match status" value="1"/>
</dbReference>
<organism evidence="6 7">
    <name type="scientific">Cloeon dipterum</name>
    <dbReference type="NCBI Taxonomy" id="197152"/>
    <lineage>
        <taxon>Eukaryota</taxon>
        <taxon>Metazoa</taxon>
        <taxon>Ecdysozoa</taxon>
        <taxon>Arthropoda</taxon>
        <taxon>Hexapoda</taxon>
        <taxon>Insecta</taxon>
        <taxon>Pterygota</taxon>
        <taxon>Palaeoptera</taxon>
        <taxon>Ephemeroptera</taxon>
        <taxon>Pisciforma</taxon>
        <taxon>Baetidae</taxon>
        <taxon>Cloeon</taxon>
    </lineage>
</organism>
<dbReference type="InterPro" id="IPR027038">
    <property type="entry name" value="RanGap"/>
</dbReference>